<dbReference type="SUPFAM" id="SSF89392">
    <property type="entry name" value="Prokaryotic lipoproteins and lipoprotein localization factors"/>
    <property type="match status" value="1"/>
</dbReference>
<accession>A0A2P2GNC2</accession>
<dbReference type="EMBL" id="LAQS01000020">
    <property type="protein sequence ID" value="KKZ73013.1"/>
    <property type="molecule type" value="Genomic_DNA"/>
</dbReference>
<organism evidence="2 3">
    <name type="scientific">Streptomyces showdoensis</name>
    <dbReference type="NCBI Taxonomy" id="68268"/>
    <lineage>
        <taxon>Bacteria</taxon>
        <taxon>Bacillati</taxon>
        <taxon>Actinomycetota</taxon>
        <taxon>Actinomycetes</taxon>
        <taxon>Kitasatosporales</taxon>
        <taxon>Streptomycetaceae</taxon>
        <taxon>Streptomyces</taxon>
    </lineage>
</organism>
<evidence type="ECO:0000313" key="2">
    <source>
        <dbReference type="EMBL" id="KKZ73013.1"/>
    </source>
</evidence>
<keyword evidence="2" id="KW-0449">Lipoprotein</keyword>
<dbReference type="Proteomes" id="UP000265325">
    <property type="component" value="Unassembled WGS sequence"/>
</dbReference>
<sequence>MSMSAWKRAGVSVAAVAVIAGVAGCQDGDKGDSGKKAAGAGEQVQTRDETTKVIQAAYKKTSAANSAKVKMTMDMKMPAAPGESGTMEMTGIQSWNPAAMDITMTGSALTAADPEAPKESRMIMLDQVMYVDMGAKQAAEMDGKRWMKLDLKAAAEASGDPAAQKQMTGGLENMNQDPAQQLALLLESPNLKHVGSEKVNGGDTEHYKGTLTFEQMLNANKQSEFLTAKERDQLVANMKKIGMKGYDTEVWVNQDGYPARMVVDMKMAQGTMKMRADYTEYGAKATVQAPPAKDTFDLFEMLKGLKGAGAQG</sequence>
<name>A0A2P2GNC2_STREW</name>
<dbReference type="PROSITE" id="PS51257">
    <property type="entry name" value="PROKAR_LIPOPROTEIN"/>
    <property type="match status" value="1"/>
</dbReference>
<dbReference type="Gene3D" id="2.50.20.20">
    <property type="match status" value="1"/>
</dbReference>
<dbReference type="RefSeq" id="WP_046908214.1">
    <property type="nucleotide sequence ID" value="NZ_BAAAXG010000026.1"/>
</dbReference>
<gene>
    <name evidence="2" type="ORF">VO63_14605</name>
</gene>
<dbReference type="InterPro" id="IPR029046">
    <property type="entry name" value="LolA/LolB/LppX"/>
</dbReference>
<proteinExistence type="predicted"/>
<evidence type="ECO:0000313" key="3">
    <source>
        <dbReference type="Proteomes" id="UP000265325"/>
    </source>
</evidence>
<dbReference type="AlphaFoldDB" id="A0A2P2GNC2"/>
<protein>
    <submittedName>
        <fullName evidence="2">Lipoprotein</fullName>
    </submittedName>
</protein>
<keyword evidence="3" id="KW-1185">Reference proteome</keyword>
<dbReference type="OrthoDB" id="3369896at2"/>
<feature type="region of interest" description="Disordered" evidence="1">
    <location>
        <begin position="27"/>
        <end position="48"/>
    </location>
</feature>
<comment type="caution">
    <text evidence="2">The sequence shown here is derived from an EMBL/GenBank/DDBJ whole genome shotgun (WGS) entry which is preliminary data.</text>
</comment>
<evidence type="ECO:0000256" key="1">
    <source>
        <dbReference type="SAM" id="MobiDB-lite"/>
    </source>
</evidence>
<reference evidence="2 3" key="1">
    <citation type="submission" date="2015-05" db="EMBL/GenBank/DDBJ databases">
        <title>Draft Genome assembly of Streptomyces showdoensis.</title>
        <authorList>
            <person name="Thapa K.K."/>
            <person name="Metsa-Ketela M."/>
        </authorList>
    </citation>
    <scope>NUCLEOTIDE SEQUENCE [LARGE SCALE GENOMIC DNA]</scope>
    <source>
        <strain evidence="2 3">ATCC 15227</strain>
    </source>
</reference>